<dbReference type="EMBL" id="CAMAPF010000021">
    <property type="protein sequence ID" value="CAH9071872.1"/>
    <property type="molecule type" value="Genomic_DNA"/>
</dbReference>
<reference evidence="6" key="1">
    <citation type="submission" date="2022-07" db="EMBL/GenBank/DDBJ databases">
        <authorList>
            <person name="Macas J."/>
            <person name="Novak P."/>
            <person name="Neumann P."/>
        </authorList>
    </citation>
    <scope>NUCLEOTIDE SEQUENCE</scope>
</reference>
<evidence type="ECO:0000256" key="3">
    <source>
        <dbReference type="ARBA" id="ARBA00022801"/>
    </source>
</evidence>
<evidence type="ECO:0000313" key="6">
    <source>
        <dbReference type="EMBL" id="CAH9071872.1"/>
    </source>
</evidence>
<evidence type="ECO:0000313" key="7">
    <source>
        <dbReference type="Proteomes" id="UP001152523"/>
    </source>
</evidence>
<dbReference type="PANTHER" id="PTHR33018:SF31">
    <property type="entry name" value="TRANSPOSASE, PTTA_EN_SPM, PLANT"/>
    <property type="match status" value="1"/>
</dbReference>
<dbReference type="GO" id="GO:0008234">
    <property type="term" value="F:cysteine-type peptidase activity"/>
    <property type="evidence" value="ECO:0007669"/>
    <property type="project" value="InterPro"/>
</dbReference>
<dbReference type="PANTHER" id="PTHR33018">
    <property type="entry name" value="OS10G0338966 PROTEIN-RELATED"/>
    <property type="match status" value="1"/>
</dbReference>
<keyword evidence="7" id="KW-1185">Reference proteome</keyword>
<dbReference type="Gene3D" id="3.40.395.10">
    <property type="entry name" value="Adenoviral Proteinase, Chain A"/>
    <property type="match status" value="1"/>
</dbReference>
<evidence type="ECO:0000256" key="1">
    <source>
        <dbReference type="ARBA" id="ARBA00005234"/>
    </source>
</evidence>
<evidence type="ECO:0000259" key="5">
    <source>
        <dbReference type="PROSITE" id="PS50600"/>
    </source>
</evidence>
<evidence type="ECO:0000256" key="2">
    <source>
        <dbReference type="ARBA" id="ARBA00022670"/>
    </source>
</evidence>
<keyword evidence="3" id="KW-0378">Hydrolase</keyword>
<keyword evidence="2" id="KW-0645">Protease</keyword>
<dbReference type="InterPro" id="IPR038765">
    <property type="entry name" value="Papain-like_cys_pep_sf"/>
</dbReference>
<evidence type="ECO:0000256" key="4">
    <source>
        <dbReference type="SAM" id="MobiDB-lite"/>
    </source>
</evidence>
<dbReference type="AlphaFoldDB" id="A0AAV0C9P0"/>
<gene>
    <name evidence="6" type="ORF">CEPIT_LOCUS4109</name>
</gene>
<name>A0AAV0C9P0_9ASTE</name>
<dbReference type="GO" id="GO:0006508">
    <property type="term" value="P:proteolysis"/>
    <property type="evidence" value="ECO:0007669"/>
    <property type="project" value="UniProtKB-KW"/>
</dbReference>
<dbReference type="PROSITE" id="PS50600">
    <property type="entry name" value="ULP_PROTEASE"/>
    <property type="match status" value="1"/>
</dbReference>
<sequence>MPSPKKSEQSKYFPRRSPRHLPQKTKPVCCVVPLQDKGIDLEKGDVQVVEVRSRPEMKKKVAPASRKLNMQRTTRSLVDKRKEKSINMNMFSFLVDKCMGDGYTIQNDADVFGFPTKTTFNKDMCNLVINCQKVANSIIELWCKSLHEKMVDNGGEMPVQFGTSVAIHRPKKASEESMNRRSHYVADLLGVGLPGQITLLPYNAGDHWVLVAIDVEMGRMYYLDSIGGIPPEDLKIIVTQGVQMYHALKSKDRLKLNWITVKCPKQRGSLECGYFVMKYIKEIIGDVDVLKNNFSTVNEYSEDDILQVREEWISYAANLIKELQQ</sequence>
<comment type="similarity">
    <text evidence="1">Belongs to the peptidase C48 family.</text>
</comment>
<dbReference type="InterPro" id="IPR003653">
    <property type="entry name" value="Peptidase_C48_C"/>
</dbReference>
<dbReference type="Proteomes" id="UP001152523">
    <property type="component" value="Unassembled WGS sequence"/>
</dbReference>
<accession>A0AAV0C9P0</accession>
<feature type="domain" description="Ubiquitin-like protease family profile" evidence="5">
    <location>
        <begin position="117"/>
        <end position="283"/>
    </location>
</feature>
<comment type="caution">
    <text evidence="6">The sequence shown here is derived from an EMBL/GenBank/DDBJ whole genome shotgun (WGS) entry which is preliminary data.</text>
</comment>
<organism evidence="6 7">
    <name type="scientific">Cuscuta epithymum</name>
    <dbReference type="NCBI Taxonomy" id="186058"/>
    <lineage>
        <taxon>Eukaryota</taxon>
        <taxon>Viridiplantae</taxon>
        <taxon>Streptophyta</taxon>
        <taxon>Embryophyta</taxon>
        <taxon>Tracheophyta</taxon>
        <taxon>Spermatophyta</taxon>
        <taxon>Magnoliopsida</taxon>
        <taxon>eudicotyledons</taxon>
        <taxon>Gunneridae</taxon>
        <taxon>Pentapetalae</taxon>
        <taxon>asterids</taxon>
        <taxon>lamiids</taxon>
        <taxon>Solanales</taxon>
        <taxon>Convolvulaceae</taxon>
        <taxon>Cuscuteae</taxon>
        <taxon>Cuscuta</taxon>
        <taxon>Cuscuta subgen. Cuscuta</taxon>
    </lineage>
</organism>
<dbReference type="SUPFAM" id="SSF54001">
    <property type="entry name" value="Cysteine proteinases"/>
    <property type="match status" value="1"/>
</dbReference>
<protein>
    <recommendedName>
        <fullName evidence="5">Ubiquitin-like protease family profile domain-containing protein</fullName>
    </recommendedName>
</protein>
<feature type="region of interest" description="Disordered" evidence="4">
    <location>
        <begin position="1"/>
        <end position="25"/>
    </location>
</feature>
<feature type="compositionally biased region" description="Basic residues" evidence="4">
    <location>
        <begin position="13"/>
        <end position="23"/>
    </location>
</feature>
<dbReference type="Pfam" id="PF02902">
    <property type="entry name" value="Peptidase_C48"/>
    <property type="match status" value="1"/>
</dbReference>
<proteinExistence type="inferred from homology"/>